<protein>
    <recommendedName>
        <fullName evidence="2">EGF-like domain-containing protein</fullName>
    </recommendedName>
</protein>
<proteinExistence type="predicted"/>
<feature type="transmembrane region" description="Helical" evidence="1">
    <location>
        <begin position="292"/>
        <end position="318"/>
    </location>
</feature>
<keyword evidence="1" id="KW-0472">Membrane</keyword>
<dbReference type="Proteomes" id="UP000663834">
    <property type="component" value="Unassembled WGS sequence"/>
</dbReference>
<dbReference type="OrthoDB" id="10049123at2759"/>
<dbReference type="InterPro" id="IPR000742">
    <property type="entry name" value="EGF"/>
</dbReference>
<name>A0A815HF06_9BILA</name>
<reference evidence="3" key="1">
    <citation type="submission" date="2021-02" db="EMBL/GenBank/DDBJ databases">
        <authorList>
            <person name="Nowell W R."/>
        </authorList>
    </citation>
    <scope>NUCLEOTIDE SEQUENCE</scope>
</reference>
<accession>A0A815HF06</accession>
<organism evidence="3 4">
    <name type="scientific">Rotaria magnacalcarata</name>
    <dbReference type="NCBI Taxonomy" id="392030"/>
    <lineage>
        <taxon>Eukaryota</taxon>
        <taxon>Metazoa</taxon>
        <taxon>Spiralia</taxon>
        <taxon>Gnathifera</taxon>
        <taxon>Rotifera</taxon>
        <taxon>Eurotatoria</taxon>
        <taxon>Bdelloidea</taxon>
        <taxon>Philodinida</taxon>
        <taxon>Philodinidae</taxon>
        <taxon>Rotaria</taxon>
    </lineage>
</organism>
<keyword evidence="1" id="KW-1133">Transmembrane helix</keyword>
<dbReference type="Gene3D" id="2.10.25.10">
    <property type="entry name" value="Laminin"/>
    <property type="match status" value="1"/>
</dbReference>
<comment type="caution">
    <text evidence="3">The sequence shown here is derived from an EMBL/GenBank/DDBJ whole genome shotgun (WGS) entry which is preliminary data.</text>
</comment>
<feature type="domain" description="EGF-like" evidence="2">
    <location>
        <begin position="3"/>
        <end position="42"/>
    </location>
</feature>
<gene>
    <name evidence="3" type="ORF">KQP761_LOCUS7253</name>
</gene>
<dbReference type="Pfam" id="PF00008">
    <property type="entry name" value="EGF"/>
    <property type="match status" value="1"/>
</dbReference>
<dbReference type="AlphaFoldDB" id="A0A815HF06"/>
<dbReference type="EMBL" id="CAJNOW010002451">
    <property type="protein sequence ID" value="CAF1351294.1"/>
    <property type="molecule type" value="Genomic_DNA"/>
</dbReference>
<keyword evidence="1" id="KW-0812">Transmembrane</keyword>
<evidence type="ECO:0000313" key="4">
    <source>
        <dbReference type="Proteomes" id="UP000663834"/>
    </source>
</evidence>
<evidence type="ECO:0000313" key="3">
    <source>
        <dbReference type="EMBL" id="CAF1351294.1"/>
    </source>
</evidence>
<feature type="transmembrane region" description="Helical" evidence="1">
    <location>
        <begin position="263"/>
        <end position="280"/>
    </location>
</feature>
<evidence type="ECO:0000256" key="1">
    <source>
        <dbReference type="SAM" id="Phobius"/>
    </source>
</evidence>
<evidence type="ECO:0000259" key="2">
    <source>
        <dbReference type="Pfam" id="PF00008"/>
    </source>
</evidence>
<sequence length="580" mass="67200">MICHPNGNATCHNRGQCIPVDERILSYRKFTCICTQGFSGNNYELVDSKVIVSFEKDLTLPQSMFFLLYSQILSSCTGRIPFDLVFVELLYKIYYLAVVQRTNNRLMVTTKKIDLLNRCPHIWEVINETIVKLPMIRCIKYYHVSCQRRSPAPSFFYDEKHFCLCDDYPPQRLANCCDFDHEIRRDCFGQSSCENGTQCFQDNPICAQISMCACLTCFYGRRCQFSSNDFGLSLDGVLGYHILPHISIVHQSIVVKISTTSTIFLRMTGLIDGILSVITFRNETLWYVGSGIYLFATSITTLLTTIVFALKFWILVVAQMALIMKRKQDQQELIECLRQELEGTLSTWNVIKISEVSFHSKIENLFEYDPYSELLELKKINFIDSTEKCEVIPCCVFMVYNTYGATPDVNLLKPEGLIDRVHTKIDMDYANGSFLNSVKNQQQLHPTNKWNDLYAQLKEFKLILPERPQISRIIFPRIGHCNWLNANMITKLVYYREKFNKNDPMANSFGIKSDYLQGVDCLNLSSRMAENKMETLNSSIVQEFIEQHMSSFWKDADFKHESVYKCPRNFTNECFHELLG</sequence>